<reference evidence="2" key="1">
    <citation type="submission" date="2017-10" db="EMBL/GenBank/DDBJ databases">
        <title>Rapid genome shrinkage in a self-fertile nematode reveals novel sperm competition proteins.</title>
        <authorList>
            <person name="Yin D."/>
            <person name="Schwarz E.M."/>
            <person name="Thomas C.G."/>
            <person name="Felde R.L."/>
            <person name="Korf I.F."/>
            <person name="Cutter A.D."/>
            <person name="Schartner C.M."/>
            <person name="Ralston E.J."/>
            <person name="Meyer B.J."/>
            <person name="Haag E.S."/>
        </authorList>
    </citation>
    <scope>NUCLEOTIDE SEQUENCE [LARGE SCALE GENOMIC DNA]</scope>
    <source>
        <strain evidence="2">JU1422</strain>
    </source>
</reference>
<comment type="caution">
    <text evidence="1">The sequence shown here is derived from an EMBL/GenBank/DDBJ whole genome shotgun (WGS) entry which is preliminary data.</text>
</comment>
<dbReference type="OrthoDB" id="5771575at2759"/>
<dbReference type="Proteomes" id="UP000230233">
    <property type="component" value="Chromosome X"/>
</dbReference>
<proteinExistence type="predicted"/>
<accession>A0A2G5T303</accession>
<evidence type="ECO:0008006" key="3">
    <source>
        <dbReference type="Google" id="ProtNLM"/>
    </source>
</evidence>
<evidence type="ECO:0000313" key="2">
    <source>
        <dbReference type="Proteomes" id="UP000230233"/>
    </source>
</evidence>
<protein>
    <recommendedName>
        <fullName evidence="3">LRRNT domain-containing protein</fullName>
    </recommendedName>
</protein>
<dbReference type="InterPro" id="IPR032675">
    <property type="entry name" value="LRR_dom_sf"/>
</dbReference>
<dbReference type="Gene3D" id="3.80.10.10">
    <property type="entry name" value="Ribonuclease Inhibitor"/>
    <property type="match status" value="1"/>
</dbReference>
<organism evidence="1 2">
    <name type="scientific">Caenorhabditis nigoni</name>
    <dbReference type="NCBI Taxonomy" id="1611254"/>
    <lineage>
        <taxon>Eukaryota</taxon>
        <taxon>Metazoa</taxon>
        <taxon>Ecdysozoa</taxon>
        <taxon>Nematoda</taxon>
        <taxon>Chromadorea</taxon>
        <taxon>Rhabditida</taxon>
        <taxon>Rhabditina</taxon>
        <taxon>Rhabditomorpha</taxon>
        <taxon>Rhabditoidea</taxon>
        <taxon>Rhabditidae</taxon>
        <taxon>Peloderinae</taxon>
        <taxon>Caenorhabditis</taxon>
    </lineage>
</organism>
<keyword evidence="2" id="KW-1185">Reference proteome</keyword>
<name>A0A2G5T303_9PELO</name>
<evidence type="ECO:0000313" key="1">
    <source>
        <dbReference type="EMBL" id="PIC21481.1"/>
    </source>
</evidence>
<gene>
    <name evidence="1" type="primary">Cnig_chr_X.g26297</name>
    <name evidence="1" type="ORF">B9Z55_026297</name>
</gene>
<dbReference type="PANTHER" id="PTHR39385">
    <property type="entry name" value="PROTEIN CBG20422"/>
    <property type="match status" value="1"/>
</dbReference>
<dbReference type="AlphaFoldDB" id="A0A2G5T303"/>
<dbReference type="PANTHER" id="PTHR39385:SF3">
    <property type="entry name" value="ELRR (EXTRACELLULAR LEUCINE-RICH REPEAT) ONLY"/>
    <property type="match status" value="1"/>
</dbReference>
<sequence>MVSHNQLFFMRFEADPFKSPPTLSSSMFLEESEIIRHRIMRRRILFSLLVLLACTKLGSTAPTHCLQGCTCDRTPESPTIICDRANMTHFPLPITNPKTSFNFLQLTCNDIRTVPDYDLIMQAFPDLHGIDFQGNLYLNCTSLEQFARKLAIMSDCHSSEKLSCQKTSTPASKPRNTASKLGDLWQDIKQFNKKINVKQMLKDFFGRSVNLDSKMSQF</sequence>
<dbReference type="EMBL" id="PDUG01000006">
    <property type="protein sequence ID" value="PIC21481.1"/>
    <property type="molecule type" value="Genomic_DNA"/>
</dbReference>